<sequence>MLLFSGIPIVERDVFSEIAAHAGAGAPALVYQPQVSFPAGQVIGLEVLFRWRAQDAPKRHSPLMFLPQLTPAQTSELFFWVMEEAISEARVLSNWTGWNGYISVNIEADQIGDPALIEHINTTLQRYAWAPERLMVEVTERRAIPAFPSVARNVQSLRKSGVRVAMDDFGEGYASFEYLKILDPSDIKIPASFTADVTKDVRNAEIVRALVDISRRLSIHVVAEGVENRECAQALHAMGLQSMQGYLFGEPRELEEWAQLLKQPGASVLQPS</sequence>
<dbReference type="PANTHER" id="PTHR33121:SF70">
    <property type="entry name" value="SIGNALING PROTEIN YKOW"/>
    <property type="match status" value="1"/>
</dbReference>
<dbReference type="STRING" id="339866.GCA_001418255_01088"/>
<gene>
    <name evidence="2" type="ORF">Ga0061069_103208</name>
</gene>
<dbReference type="CDD" id="cd01948">
    <property type="entry name" value="EAL"/>
    <property type="match status" value="1"/>
</dbReference>
<dbReference type="GO" id="GO:0071111">
    <property type="term" value="F:cyclic-guanylate-specific phosphodiesterase activity"/>
    <property type="evidence" value="ECO:0007669"/>
    <property type="project" value="InterPro"/>
</dbReference>
<evidence type="ECO:0000313" key="3">
    <source>
        <dbReference type="Proteomes" id="UP000183649"/>
    </source>
</evidence>
<keyword evidence="3" id="KW-1185">Reference proteome</keyword>
<accession>A0A0K6HXE0</accession>
<dbReference type="PROSITE" id="PS50883">
    <property type="entry name" value="EAL"/>
    <property type="match status" value="1"/>
</dbReference>
<organism evidence="2 3">
    <name type="scientific">Thiomonas bhubaneswarensis</name>
    <dbReference type="NCBI Taxonomy" id="339866"/>
    <lineage>
        <taxon>Bacteria</taxon>
        <taxon>Pseudomonadati</taxon>
        <taxon>Pseudomonadota</taxon>
        <taxon>Betaproteobacteria</taxon>
        <taxon>Burkholderiales</taxon>
        <taxon>Thiomonas</taxon>
    </lineage>
</organism>
<dbReference type="SMART" id="SM00052">
    <property type="entry name" value="EAL"/>
    <property type="match status" value="1"/>
</dbReference>
<dbReference type="Proteomes" id="UP000183649">
    <property type="component" value="Unassembled WGS sequence"/>
</dbReference>
<evidence type="ECO:0000259" key="1">
    <source>
        <dbReference type="PROSITE" id="PS50883"/>
    </source>
</evidence>
<proteinExistence type="predicted"/>
<dbReference type="PANTHER" id="PTHR33121">
    <property type="entry name" value="CYCLIC DI-GMP PHOSPHODIESTERASE PDEF"/>
    <property type="match status" value="1"/>
</dbReference>
<evidence type="ECO:0000313" key="2">
    <source>
        <dbReference type="EMBL" id="CUA95697.1"/>
    </source>
</evidence>
<dbReference type="EMBL" id="CYHF01000003">
    <property type="protein sequence ID" value="CUA95697.1"/>
    <property type="molecule type" value="Genomic_DNA"/>
</dbReference>
<reference evidence="3" key="1">
    <citation type="submission" date="2015-08" db="EMBL/GenBank/DDBJ databases">
        <authorList>
            <person name="Varghese N."/>
        </authorList>
    </citation>
    <scope>NUCLEOTIDE SEQUENCE [LARGE SCALE GENOMIC DNA]</scope>
    <source>
        <strain evidence="3">DSM 18181</strain>
    </source>
</reference>
<dbReference type="Gene3D" id="3.20.20.450">
    <property type="entry name" value="EAL domain"/>
    <property type="match status" value="1"/>
</dbReference>
<name>A0A0K6HXE0_9BURK</name>
<dbReference type="InterPro" id="IPR001633">
    <property type="entry name" value="EAL_dom"/>
</dbReference>
<protein>
    <submittedName>
        <fullName evidence="2">EAL domain, c-di-GMP-specific phosphodiesterase class I (Or its enzymatically inactive variant)</fullName>
    </submittedName>
</protein>
<dbReference type="InterPro" id="IPR050706">
    <property type="entry name" value="Cyclic-di-GMP_PDE-like"/>
</dbReference>
<dbReference type="AlphaFoldDB" id="A0A0K6HXE0"/>
<dbReference type="InterPro" id="IPR035919">
    <property type="entry name" value="EAL_sf"/>
</dbReference>
<dbReference type="SUPFAM" id="SSF141868">
    <property type="entry name" value="EAL domain-like"/>
    <property type="match status" value="1"/>
</dbReference>
<dbReference type="Pfam" id="PF00563">
    <property type="entry name" value="EAL"/>
    <property type="match status" value="1"/>
</dbReference>
<feature type="domain" description="EAL" evidence="1">
    <location>
        <begin position="7"/>
        <end position="265"/>
    </location>
</feature>